<keyword evidence="1" id="KW-0472">Membrane</keyword>
<dbReference type="EMBL" id="KB707044">
    <property type="protein sequence ID" value="EMR64573.1"/>
    <property type="molecule type" value="Genomic_DNA"/>
</dbReference>
<keyword evidence="1" id="KW-0812">Transmembrane</keyword>
<gene>
    <name evidence="2" type="ORF">UCREL1_8464</name>
</gene>
<evidence type="ECO:0000313" key="3">
    <source>
        <dbReference type="Proteomes" id="UP000012174"/>
    </source>
</evidence>
<sequence length="402" mass="46242">MAFIQYKNLFSTGWTEVEKQKAKEAKKKKKKKRNWRVRLLVVSVPLTLFFAMGIGVGFLMNLSTQEYRASKETDATFNFRTELPDGQLRDLARKILALYACHIAAAAANLTYFVFFWPRNDRTYLRSAVTVALSAVAVGFASANLVLCAGVAKAPFDAAEIVRSRRPDLKAEELQEVYVTWLKGYRITTPFVLSVLTAVVQMATVAFWVWFLPARSGPQIDPAVRYWALRRNDSFMITLWTRVLAFWVVLCVSFEIAIYVLIKQHDLKCTWNCHMVMVYPWLFLAWAVTFAYLVWKRVPLDRKVLSALRLDVLLCVAMGVIWLFWLTPNIARWSWLRNPDSDDAEYRQSIWNDTDRNSTYTLVVDISKPDSMVGGMLSAALLLFGGLMIMAEYFHEKRTTCR</sequence>
<evidence type="ECO:0008006" key="4">
    <source>
        <dbReference type="Google" id="ProtNLM"/>
    </source>
</evidence>
<name>M7SJS6_EUTLA</name>
<keyword evidence="1" id="KW-1133">Transmembrane helix</keyword>
<feature type="transmembrane region" description="Helical" evidence="1">
    <location>
        <begin position="372"/>
        <end position="394"/>
    </location>
</feature>
<dbReference type="OrthoDB" id="4700232at2759"/>
<feature type="transmembrane region" description="Helical" evidence="1">
    <location>
        <begin position="191"/>
        <end position="212"/>
    </location>
</feature>
<proteinExistence type="predicted"/>
<protein>
    <recommendedName>
        <fullName evidence="4">Transmembrane protein</fullName>
    </recommendedName>
</protein>
<evidence type="ECO:0000256" key="1">
    <source>
        <dbReference type="SAM" id="Phobius"/>
    </source>
</evidence>
<accession>M7SJS6</accession>
<feature type="transmembrane region" description="Helical" evidence="1">
    <location>
        <begin position="37"/>
        <end position="60"/>
    </location>
</feature>
<feature type="transmembrane region" description="Helical" evidence="1">
    <location>
        <begin position="274"/>
        <end position="295"/>
    </location>
</feature>
<dbReference type="KEGG" id="ela:UCREL1_8464"/>
<feature type="transmembrane region" description="Helical" evidence="1">
    <location>
        <begin position="307"/>
        <end position="325"/>
    </location>
</feature>
<dbReference type="AlphaFoldDB" id="M7SJS6"/>
<reference evidence="3" key="1">
    <citation type="journal article" date="2013" name="Genome Announc.">
        <title>Draft genome sequence of the grapevine dieback fungus Eutypa lata UCR-EL1.</title>
        <authorList>
            <person name="Blanco-Ulate B."/>
            <person name="Rolshausen P.E."/>
            <person name="Cantu D."/>
        </authorList>
    </citation>
    <scope>NUCLEOTIDE SEQUENCE [LARGE SCALE GENOMIC DNA]</scope>
    <source>
        <strain evidence="3">UCR-EL1</strain>
    </source>
</reference>
<organism evidence="2 3">
    <name type="scientific">Eutypa lata (strain UCR-EL1)</name>
    <name type="common">Grapevine dieback disease fungus</name>
    <name type="synonym">Eutypa armeniacae</name>
    <dbReference type="NCBI Taxonomy" id="1287681"/>
    <lineage>
        <taxon>Eukaryota</taxon>
        <taxon>Fungi</taxon>
        <taxon>Dikarya</taxon>
        <taxon>Ascomycota</taxon>
        <taxon>Pezizomycotina</taxon>
        <taxon>Sordariomycetes</taxon>
        <taxon>Xylariomycetidae</taxon>
        <taxon>Xylariales</taxon>
        <taxon>Diatrypaceae</taxon>
        <taxon>Eutypa</taxon>
    </lineage>
</organism>
<feature type="transmembrane region" description="Helical" evidence="1">
    <location>
        <begin position="129"/>
        <end position="152"/>
    </location>
</feature>
<evidence type="ECO:0000313" key="2">
    <source>
        <dbReference type="EMBL" id="EMR64573.1"/>
    </source>
</evidence>
<dbReference type="HOGENOM" id="CLU_685172_0_0_1"/>
<feature type="transmembrane region" description="Helical" evidence="1">
    <location>
        <begin position="239"/>
        <end position="262"/>
    </location>
</feature>
<feature type="transmembrane region" description="Helical" evidence="1">
    <location>
        <begin position="96"/>
        <end position="117"/>
    </location>
</feature>
<keyword evidence="3" id="KW-1185">Reference proteome</keyword>
<dbReference type="Proteomes" id="UP000012174">
    <property type="component" value="Unassembled WGS sequence"/>
</dbReference>